<dbReference type="GO" id="GO:0019843">
    <property type="term" value="F:rRNA binding"/>
    <property type="evidence" value="ECO:0007669"/>
    <property type="project" value="InterPro"/>
</dbReference>
<dbReference type="AlphaFoldDB" id="A9BL14"/>
<dbReference type="GO" id="GO:0006364">
    <property type="term" value="P:rRNA processing"/>
    <property type="evidence" value="ECO:0007669"/>
    <property type="project" value="InterPro"/>
</dbReference>
<sequence length="248" mass="30074">MEILPRTSSFSKNNFLNSFYRKNFLYLIQKSFKEKKPIIASNIKKKKNSKFQILKDFKKLTFHSKILKGQKIKSFFKNFTFFVNFKKPQIIFFFEFKKKKNYLWINRLPTDPLFCLSIQNIKSSASFFFLGNRFKSAKPIILFDSSFEKKPHLMMIKQIFQNFFFLKTKHRKILPFVDHVISFCNYQNKIWLRIFQINFSRKENIHSSYKIEHLIEIGPRLSLNPIRGWSDLKKNYLIYDSTVFKKKF</sequence>
<comment type="subcellular location">
    <subcellularLocation>
        <location evidence="1">Nucleus</location>
        <location evidence="1">Nucleolus</location>
    </subcellularLocation>
</comment>
<dbReference type="PROSITE" id="PS50833">
    <property type="entry name" value="BRIX"/>
    <property type="match status" value="1"/>
</dbReference>
<dbReference type="GO" id="GO:0005730">
    <property type="term" value="C:nucleolus"/>
    <property type="evidence" value="ECO:0007669"/>
    <property type="project" value="UniProtKB-SubCell"/>
</dbReference>
<evidence type="ECO:0000256" key="1">
    <source>
        <dbReference type="ARBA" id="ARBA00004604"/>
    </source>
</evidence>
<protein>
    <submittedName>
        <fullName evidence="6">Brx1</fullName>
    </submittedName>
</protein>
<dbReference type="InterPro" id="IPR007109">
    <property type="entry name" value="Brix"/>
</dbReference>
<reference evidence="6 7" key="1">
    <citation type="journal article" date="2007" name="Proc. Natl. Acad. Sci. U.S.A.">
        <title>Nucleomorph genome of Hemiselmis andersenii reveals complete intron loss and compaction as a driver of protein structure and function.</title>
        <authorList>
            <person name="Lane C.E."/>
            <person name="van den Heuvel K."/>
            <person name="Kozera C."/>
            <person name="Curtis B.A."/>
            <person name="Parsons B.J."/>
            <person name="Bowman S."/>
            <person name="Archibald J.M."/>
        </authorList>
    </citation>
    <scope>NUCLEOTIDE SEQUENCE [LARGE SCALE GENOMIC DNA]</scope>
    <source>
        <strain evidence="6 7">CCMP644</strain>
    </source>
</reference>
<accession>A9BL14</accession>
<evidence type="ECO:0000256" key="4">
    <source>
        <dbReference type="ARBA" id="ARBA00023242"/>
    </source>
</evidence>
<dbReference type="EMBL" id="CP000883">
    <property type="protein sequence ID" value="ABW98197.1"/>
    <property type="molecule type" value="Genomic_DNA"/>
</dbReference>
<evidence type="ECO:0000259" key="5">
    <source>
        <dbReference type="PROSITE" id="PS50833"/>
    </source>
</evidence>
<evidence type="ECO:0000256" key="2">
    <source>
        <dbReference type="ARBA" id="ARBA00006369"/>
    </source>
</evidence>
<dbReference type="RefSeq" id="XP_001712522.1">
    <property type="nucleotide sequence ID" value="XM_001712470.1"/>
</dbReference>
<gene>
    <name evidence="6" type="ORF">HAN_3g387</name>
</gene>
<dbReference type="PANTHER" id="PTHR13634:SF0">
    <property type="entry name" value="RIBOSOME BIOGENESIS PROTEIN BRX1 HOMOLOG"/>
    <property type="match status" value="1"/>
</dbReference>
<dbReference type="PANTHER" id="PTHR13634">
    <property type="entry name" value="RIBOSOME BIOGENESIS PROTEIN BRIX"/>
    <property type="match status" value="1"/>
</dbReference>
<proteinExistence type="inferred from homology"/>
<dbReference type="InterPro" id="IPR026532">
    <property type="entry name" value="BRX1"/>
</dbReference>
<name>A9BL14_HEMAN</name>
<feature type="domain" description="Brix" evidence="5">
    <location>
        <begin position="36"/>
        <end position="234"/>
    </location>
</feature>
<dbReference type="SMART" id="SM00879">
    <property type="entry name" value="Brix"/>
    <property type="match status" value="1"/>
</dbReference>
<dbReference type="GO" id="GO:0000027">
    <property type="term" value="P:ribosomal large subunit assembly"/>
    <property type="evidence" value="ECO:0007669"/>
    <property type="project" value="TreeGrafter"/>
</dbReference>
<dbReference type="SUPFAM" id="SSF52954">
    <property type="entry name" value="Class II aaRS ABD-related"/>
    <property type="match status" value="1"/>
</dbReference>
<keyword evidence="4" id="KW-0539">Nucleus</keyword>
<keyword evidence="6" id="KW-0542">Nucleomorph</keyword>
<dbReference type="Proteomes" id="UP000243127">
    <property type="component" value="Nucleomorph 3"/>
</dbReference>
<evidence type="ECO:0000256" key="3">
    <source>
        <dbReference type="ARBA" id="ARBA00022517"/>
    </source>
</evidence>
<evidence type="ECO:0000313" key="7">
    <source>
        <dbReference type="Proteomes" id="UP000243127"/>
    </source>
</evidence>
<evidence type="ECO:0000313" key="6">
    <source>
        <dbReference type="EMBL" id="ABW98197.1"/>
    </source>
</evidence>
<geneLocation type="nucleomorph" evidence="6"/>
<comment type="similarity">
    <text evidence="2">Belongs to the BRX1 family.</text>
</comment>
<dbReference type="GeneID" id="5739437"/>
<dbReference type="Pfam" id="PF04427">
    <property type="entry name" value="Brix"/>
    <property type="match status" value="1"/>
</dbReference>
<organism evidence="6 7">
    <name type="scientific">Hemiselmis andersenii</name>
    <name type="common">Cryptophyte alga</name>
    <dbReference type="NCBI Taxonomy" id="464988"/>
    <lineage>
        <taxon>Eukaryota</taxon>
        <taxon>Cryptophyceae</taxon>
        <taxon>Cryptomonadales</taxon>
        <taxon>Hemiselmidaceae</taxon>
        <taxon>Hemiselmis</taxon>
    </lineage>
</organism>
<keyword evidence="3" id="KW-0690">Ribosome biogenesis</keyword>